<dbReference type="InterPro" id="IPR029060">
    <property type="entry name" value="PIN-like_dom_sf"/>
</dbReference>
<evidence type="ECO:0000313" key="3">
    <source>
        <dbReference type="Proteomes" id="UP001143509"/>
    </source>
</evidence>
<proteinExistence type="predicted"/>
<sequence length="146" mass="15623">MIDYFDASALAAILFSEPAGQSVVDHTTATEADLLVSDFVVAEVSSAISRLVRMRARTADQGDHLLGNLDDWVNASGDLIDIHPTDVREATALVRQFDLKLRAPDALHIAICRRIDARLITLDNNLAAAAQAVGLPCMNPAESSAV</sequence>
<comment type="caution">
    <text evidence="2">The sequence shown here is derived from an EMBL/GenBank/DDBJ whole genome shotgun (WGS) entry which is preliminary data.</text>
</comment>
<dbReference type="PANTHER" id="PTHR35901:SF1">
    <property type="entry name" value="EXONUCLEASE VAPC9"/>
    <property type="match status" value="1"/>
</dbReference>
<gene>
    <name evidence="2" type="primary">vapC_5</name>
    <name evidence="2" type="ORF">GCM10017620_34350</name>
</gene>
<organism evidence="2 3">
    <name type="scientific">Brevundimonas intermedia</name>
    <dbReference type="NCBI Taxonomy" id="74315"/>
    <lineage>
        <taxon>Bacteria</taxon>
        <taxon>Pseudomonadati</taxon>
        <taxon>Pseudomonadota</taxon>
        <taxon>Alphaproteobacteria</taxon>
        <taxon>Caulobacterales</taxon>
        <taxon>Caulobacteraceae</taxon>
        <taxon>Brevundimonas</taxon>
    </lineage>
</organism>
<keyword evidence="3" id="KW-1185">Reference proteome</keyword>
<dbReference type="EMBL" id="BSFD01000011">
    <property type="protein sequence ID" value="GLK50461.1"/>
    <property type="molecule type" value="Genomic_DNA"/>
</dbReference>
<dbReference type="InterPro" id="IPR051619">
    <property type="entry name" value="TypeII_TA_RNase_PINc/VapC"/>
</dbReference>
<dbReference type="Proteomes" id="UP001143509">
    <property type="component" value="Unassembled WGS sequence"/>
</dbReference>
<dbReference type="RefSeq" id="WP_271166588.1">
    <property type="nucleotide sequence ID" value="NZ_BSFD01000011.1"/>
</dbReference>
<reference evidence="2" key="1">
    <citation type="journal article" date="2014" name="Int. J. Syst. Evol. Microbiol.">
        <title>Complete genome of a new Firmicutes species belonging to the dominant human colonic microbiota ('Ruminococcus bicirculans') reveals two chromosomes and a selective capacity to utilize plant glucans.</title>
        <authorList>
            <consortium name="NISC Comparative Sequencing Program"/>
            <person name="Wegmann U."/>
            <person name="Louis P."/>
            <person name="Goesmann A."/>
            <person name="Henrissat B."/>
            <person name="Duncan S.H."/>
            <person name="Flint H.J."/>
        </authorList>
    </citation>
    <scope>NUCLEOTIDE SEQUENCE</scope>
    <source>
        <strain evidence="2">VKM B-1499</strain>
    </source>
</reference>
<dbReference type="PANTHER" id="PTHR35901">
    <property type="entry name" value="RIBONUCLEASE VAPC3"/>
    <property type="match status" value="1"/>
</dbReference>
<evidence type="ECO:0000259" key="1">
    <source>
        <dbReference type="Pfam" id="PF01850"/>
    </source>
</evidence>
<dbReference type="Pfam" id="PF01850">
    <property type="entry name" value="PIN"/>
    <property type="match status" value="1"/>
</dbReference>
<accession>A0ABQ5TE14</accession>
<dbReference type="SUPFAM" id="SSF88723">
    <property type="entry name" value="PIN domain-like"/>
    <property type="match status" value="1"/>
</dbReference>
<name>A0ABQ5TE14_9CAUL</name>
<evidence type="ECO:0000313" key="2">
    <source>
        <dbReference type="EMBL" id="GLK50461.1"/>
    </source>
</evidence>
<reference evidence="2" key="2">
    <citation type="submission" date="2023-01" db="EMBL/GenBank/DDBJ databases">
        <authorList>
            <person name="Sun Q."/>
            <person name="Evtushenko L."/>
        </authorList>
    </citation>
    <scope>NUCLEOTIDE SEQUENCE</scope>
    <source>
        <strain evidence="2">VKM B-1499</strain>
    </source>
</reference>
<feature type="domain" description="PIN" evidence="1">
    <location>
        <begin position="4"/>
        <end position="130"/>
    </location>
</feature>
<dbReference type="InterPro" id="IPR002716">
    <property type="entry name" value="PIN_dom"/>
</dbReference>
<dbReference type="CDD" id="cd09874">
    <property type="entry name" value="PIN_MT3492-like"/>
    <property type="match status" value="1"/>
</dbReference>
<protein>
    <submittedName>
        <fullName evidence="2">Ribonuclease VapC</fullName>
    </submittedName>
</protein>
<dbReference type="Gene3D" id="3.40.50.1010">
    <property type="entry name" value="5'-nuclease"/>
    <property type="match status" value="1"/>
</dbReference>